<dbReference type="SUPFAM" id="SSF52343">
    <property type="entry name" value="Ferredoxin reductase-like, C-terminal NADP-linked domain"/>
    <property type="match status" value="1"/>
</dbReference>
<dbReference type="EMBL" id="JGZN01000003">
    <property type="protein sequence ID" value="KFI94146.1"/>
    <property type="molecule type" value="Genomic_DNA"/>
</dbReference>
<dbReference type="GO" id="GO:0046872">
    <property type="term" value="F:metal ion binding"/>
    <property type="evidence" value="ECO:0007669"/>
    <property type="project" value="UniProtKB-KW"/>
</dbReference>
<evidence type="ECO:0000256" key="5">
    <source>
        <dbReference type="ARBA" id="ARBA00022827"/>
    </source>
</evidence>
<feature type="transmembrane region" description="Helical" evidence="9">
    <location>
        <begin position="98"/>
        <end position="119"/>
    </location>
</feature>
<keyword evidence="8" id="KW-0411">Iron-sulfur</keyword>
<evidence type="ECO:0000256" key="7">
    <source>
        <dbReference type="ARBA" id="ARBA00023004"/>
    </source>
</evidence>
<protein>
    <submittedName>
        <fullName evidence="10">Ferric reductase</fullName>
    </submittedName>
</protein>
<comment type="caution">
    <text evidence="10">The sequence shown here is derived from an EMBL/GenBank/DDBJ whole genome shotgun (WGS) entry which is preliminary data.</text>
</comment>
<evidence type="ECO:0000256" key="4">
    <source>
        <dbReference type="ARBA" id="ARBA00022723"/>
    </source>
</evidence>
<dbReference type="PANTHER" id="PTHR47354:SF8">
    <property type="entry name" value="1,2-PHENYLACETYL-COA EPOXIDASE, SUBUNIT E"/>
    <property type="match status" value="1"/>
</dbReference>
<comment type="cofactor">
    <cofactor evidence="1">
        <name>FAD</name>
        <dbReference type="ChEBI" id="CHEBI:57692"/>
    </cofactor>
</comment>
<dbReference type="InterPro" id="IPR039261">
    <property type="entry name" value="FNR_nucleotide-bd"/>
</dbReference>
<keyword evidence="7" id="KW-0408">Iron</keyword>
<keyword evidence="6" id="KW-0560">Oxidoreductase</keyword>
<feature type="transmembrane region" description="Helical" evidence="9">
    <location>
        <begin position="34"/>
        <end position="53"/>
    </location>
</feature>
<evidence type="ECO:0000256" key="8">
    <source>
        <dbReference type="ARBA" id="ARBA00023014"/>
    </source>
</evidence>
<keyword evidence="9" id="KW-1133">Transmembrane helix</keyword>
<dbReference type="AlphaFoldDB" id="A0A087DF46"/>
<keyword evidence="3" id="KW-0001">2Fe-2S</keyword>
<accession>A0A087DF46</accession>
<dbReference type="STRING" id="1437607.BISA_0184"/>
<evidence type="ECO:0000256" key="3">
    <source>
        <dbReference type="ARBA" id="ARBA00022714"/>
    </source>
</evidence>
<dbReference type="PANTHER" id="PTHR47354">
    <property type="entry name" value="NADH OXIDOREDUCTASE HCR"/>
    <property type="match status" value="1"/>
</dbReference>
<keyword evidence="4" id="KW-0479">Metal-binding</keyword>
<keyword evidence="9" id="KW-0812">Transmembrane</keyword>
<evidence type="ECO:0000256" key="2">
    <source>
        <dbReference type="ARBA" id="ARBA00022630"/>
    </source>
</evidence>
<keyword evidence="9" id="KW-0472">Membrane</keyword>
<dbReference type="Gene3D" id="3.40.50.80">
    <property type="entry name" value="Nucleotide-binding domain of ferredoxin-NADP reductase (FNR) module"/>
    <property type="match status" value="1"/>
</dbReference>
<evidence type="ECO:0000313" key="11">
    <source>
        <dbReference type="Proteomes" id="UP000029066"/>
    </source>
</evidence>
<dbReference type="GO" id="GO:0016491">
    <property type="term" value="F:oxidoreductase activity"/>
    <property type="evidence" value="ECO:0007669"/>
    <property type="project" value="UniProtKB-KW"/>
</dbReference>
<keyword evidence="2" id="KW-0285">Flavoprotein</keyword>
<reference evidence="10 11" key="1">
    <citation type="submission" date="2014-03" db="EMBL/GenBank/DDBJ databases">
        <title>Genomics of Bifidobacteria.</title>
        <authorList>
            <person name="Ventura M."/>
            <person name="Milani C."/>
            <person name="Lugli G.A."/>
        </authorList>
    </citation>
    <scope>NUCLEOTIDE SEQUENCE [LARGE SCALE GENOMIC DNA]</scope>
    <source>
        <strain evidence="10 11">DSM 23967</strain>
    </source>
</reference>
<organism evidence="10 11">
    <name type="scientific">Bifidobacterium saguini DSM 23967</name>
    <dbReference type="NCBI Taxonomy" id="1437607"/>
    <lineage>
        <taxon>Bacteria</taxon>
        <taxon>Bacillati</taxon>
        <taxon>Actinomycetota</taxon>
        <taxon>Actinomycetes</taxon>
        <taxon>Bifidobacteriales</taxon>
        <taxon>Bifidobacteriaceae</taxon>
        <taxon>Bifidobacterium</taxon>
    </lineage>
</organism>
<dbReference type="GO" id="GO:0051537">
    <property type="term" value="F:2 iron, 2 sulfur cluster binding"/>
    <property type="evidence" value="ECO:0007669"/>
    <property type="project" value="UniProtKB-KW"/>
</dbReference>
<gene>
    <name evidence="10" type="ORF">BISA_0184</name>
</gene>
<dbReference type="GO" id="GO:0050660">
    <property type="term" value="F:flavin adenine dinucleotide binding"/>
    <property type="evidence" value="ECO:0007669"/>
    <property type="project" value="TreeGrafter"/>
</dbReference>
<evidence type="ECO:0000256" key="6">
    <source>
        <dbReference type="ARBA" id="ARBA00023002"/>
    </source>
</evidence>
<evidence type="ECO:0000313" key="10">
    <source>
        <dbReference type="EMBL" id="KFI94146.1"/>
    </source>
</evidence>
<evidence type="ECO:0000256" key="9">
    <source>
        <dbReference type="SAM" id="Phobius"/>
    </source>
</evidence>
<evidence type="ECO:0000256" key="1">
    <source>
        <dbReference type="ARBA" id="ARBA00001974"/>
    </source>
</evidence>
<dbReference type="Proteomes" id="UP000029066">
    <property type="component" value="Unassembled WGS sequence"/>
</dbReference>
<keyword evidence="5" id="KW-0274">FAD</keyword>
<name>A0A087DF46_9BIFI</name>
<proteinExistence type="predicted"/>
<dbReference type="InterPro" id="IPR050415">
    <property type="entry name" value="MRET"/>
</dbReference>
<sequence>MARWIADAIPLIGWLKRHLERVFHHEISVWLHRLVLLAVSLVCVHFHAIRYIVTVTPFIVISDVATDGVDVDVLPPYGRYHRFLDERGLDDHGETRPIVVFAGGIGITPLLPIIFRYGYGRRPVKVMYCAHDEAGLLCCGQLEAWSRRTGNPLTLKVGRFTVGELQSAVTPGAIYLIAGPTGMTHAVKRTLRKTGVSVEDICHEPFAW</sequence>